<dbReference type="EMBL" id="CP009111">
    <property type="protein sequence ID" value="ANS28072.1"/>
    <property type="molecule type" value="Genomic_DNA"/>
</dbReference>
<reference evidence="1 2" key="1">
    <citation type="submission" date="2014-07" db="EMBL/GenBank/DDBJ databases">
        <authorList>
            <person name="Zhang J.E."/>
            <person name="Yang H."/>
            <person name="Guo J."/>
            <person name="Deng Z."/>
            <person name="Luo H."/>
            <person name="Luo M."/>
            <person name="Zhao B."/>
        </authorList>
    </citation>
    <scope>NUCLEOTIDE SEQUENCE [LARGE SCALE GENOMIC DNA]</scope>
    <source>
        <strain evidence="1 2">1CP</strain>
    </source>
</reference>
<evidence type="ECO:0000313" key="1">
    <source>
        <dbReference type="EMBL" id="ANS28072.1"/>
    </source>
</evidence>
<gene>
    <name evidence="1" type="ORF">R1CP_16930</name>
</gene>
<sequence>MLTTHLLSGLTSEEVDLIVAEELHLLDAAA</sequence>
<proteinExistence type="predicted"/>
<dbReference type="Proteomes" id="UP000186108">
    <property type="component" value="Chromosome"/>
</dbReference>
<dbReference type="AlphaFoldDB" id="A0A1B1K607"/>
<accession>A0A1B1K607</accession>
<name>A0A1B1K607_RHOOP</name>
<protein>
    <submittedName>
        <fullName evidence="1">Uncharacterized protein</fullName>
    </submittedName>
</protein>
<evidence type="ECO:0000313" key="2">
    <source>
        <dbReference type="Proteomes" id="UP000186108"/>
    </source>
</evidence>
<organism evidence="1 2">
    <name type="scientific">Rhodococcus opacus</name>
    <name type="common">Nocardia opaca</name>
    <dbReference type="NCBI Taxonomy" id="37919"/>
    <lineage>
        <taxon>Bacteria</taxon>
        <taxon>Bacillati</taxon>
        <taxon>Actinomycetota</taxon>
        <taxon>Actinomycetes</taxon>
        <taxon>Mycobacteriales</taxon>
        <taxon>Nocardiaceae</taxon>
        <taxon>Rhodococcus</taxon>
    </lineage>
</organism>